<dbReference type="AlphaFoldDB" id="A0A067W9E4"/>
<dbReference type="PATRIC" id="fig|1134510.3.peg.879"/>
<feature type="transmembrane region" description="Helical" evidence="6">
    <location>
        <begin position="12"/>
        <end position="34"/>
    </location>
</feature>
<gene>
    <name evidence="7" type="ORF">O9A_00761</name>
</gene>
<feature type="transmembrane region" description="Helical" evidence="6">
    <location>
        <begin position="279"/>
        <end position="297"/>
    </location>
</feature>
<sequence>MRIIELYILKRILILFSAVMIAAIGISWTVQILARINFLTTSRQTILTVLQFSLSLVPSVIFLVIPFALVIAITSTLSAMNQDSELAIISASGFPKSTVWKPILLLALIASSASFFIANFVVPQARLNMRQMLANTHYDLINLFISEGSFQKLANNLYIEIGQRNPNGTLGRLFIADQRDPKIDLFYYATKASVVSNKSGHFLILNNGEIERINHQNDSVSIVQFSSYTFSLGEFIPNDKTPTLYPKDRPLSYLQNPNPKDPYYQRKPLQYKAEFHRRLTEWLYPIVFSLIALAAAGDTRSYRQVGNSANFSAIAFSFLVYWMGYFAAEKAKSDLAYIPLLYIVPIGMGMLVFFMLLTDRTISIPTKFNEVIQIVFQKIISKFEHRKPQSPSDEIS</sequence>
<proteinExistence type="predicted"/>
<dbReference type="PANTHER" id="PTHR33529:SF6">
    <property type="entry name" value="YJGP_YJGQ FAMILY PERMEASE"/>
    <property type="match status" value="1"/>
</dbReference>
<dbReference type="HOGENOM" id="CLU_028799_7_0_5"/>
<comment type="caution">
    <text evidence="7">The sequence shown here is derived from an EMBL/GenBank/DDBJ whole genome shotgun (WGS) entry which is preliminary data.</text>
</comment>
<dbReference type="eggNOG" id="COG0795">
    <property type="taxonomic scope" value="Bacteria"/>
</dbReference>
<dbReference type="GO" id="GO:0043190">
    <property type="term" value="C:ATP-binding cassette (ABC) transporter complex"/>
    <property type="evidence" value="ECO:0007669"/>
    <property type="project" value="InterPro"/>
</dbReference>
<reference evidence="7 8" key="1">
    <citation type="submission" date="2012-04" db="EMBL/GenBank/DDBJ databases">
        <title>The Genome Sequence of Bartonella koehlerae C-29.</title>
        <authorList>
            <consortium name="The Broad Institute Genome Sequencing Platform"/>
            <consortium name="The Broad Institute Genome Sequencing Center for Infectious Disease"/>
            <person name="Feldgarden M."/>
            <person name="Kirby J."/>
            <person name="Kosoy M."/>
            <person name="Birtles R."/>
            <person name="Probert W.S."/>
            <person name="Chiaraviglio L."/>
            <person name="Walker B."/>
            <person name="Young S.K."/>
            <person name="Zeng Q."/>
            <person name="Gargeya S."/>
            <person name="Fitzgerald M."/>
            <person name="Haas B."/>
            <person name="Abouelleil A."/>
            <person name="Alvarado L."/>
            <person name="Arachchi H.M."/>
            <person name="Berlin A.M."/>
            <person name="Chapman S.B."/>
            <person name="Goldberg J."/>
            <person name="Griggs A."/>
            <person name="Gujja S."/>
            <person name="Hansen M."/>
            <person name="Howarth C."/>
            <person name="Imamovic A."/>
            <person name="Larimer J."/>
            <person name="McCowen C."/>
            <person name="Montmayeur A."/>
            <person name="Murphy C."/>
            <person name="Neiman D."/>
            <person name="Pearson M."/>
            <person name="Priest M."/>
            <person name="Roberts A."/>
            <person name="Saif S."/>
            <person name="Shea T."/>
            <person name="Sisk P."/>
            <person name="Sykes S."/>
            <person name="Wortman J."/>
            <person name="Nusbaum C."/>
            <person name="Birren B."/>
        </authorList>
    </citation>
    <scope>NUCLEOTIDE SEQUENCE [LARGE SCALE GENOMIC DNA]</scope>
    <source>
        <strain evidence="7 8">C-29</strain>
    </source>
</reference>
<dbReference type="NCBIfam" id="TIGR04407">
    <property type="entry name" value="LptF_YjgP"/>
    <property type="match status" value="1"/>
</dbReference>
<protein>
    <submittedName>
        <fullName evidence="7">Uncharacterized protein</fullName>
    </submittedName>
</protein>
<feature type="transmembrane region" description="Helical" evidence="6">
    <location>
        <begin position="103"/>
        <end position="122"/>
    </location>
</feature>
<keyword evidence="3 6" id="KW-0812">Transmembrane</keyword>
<name>A0A067W9E4_9HYPH</name>
<dbReference type="EMBL" id="AHPL01000007">
    <property type="protein sequence ID" value="KEC55481.1"/>
    <property type="molecule type" value="Genomic_DNA"/>
</dbReference>
<dbReference type="Proteomes" id="UP000027015">
    <property type="component" value="Unassembled WGS sequence"/>
</dbReference>
<dbReference type="GO" id="GO:0015920">
    <property type="term" value="P:lipopolysaccharide transport"/>
    <property type="evidence" value="ECO:0007669"/>
    <property type="project" value="TreeGrafter"/>
</dbReference>
<dbReference type="PANTHER" id="PTHR33529">
    <property type="entry name" value="SLR0882 PROTEIN-RELATED"/>
    <property type="match status" value="1"/>
</dbReference>
<keyword evidence="2" id="KW-1003">Cell membrane</keyword>
<feature type="transmembrane region" description="Helical" evidence="6">
    <location>
        <begin position="335"/>
        <end position="357"/>
    </location>
</feature>
<evidence type="ECO:0000313" key="8">
    <source>
        <dbReference type="Proteomes" id="UP000027015"/>
    </source>
</evidence>
<feature type="transmembrane region" description="Helical" evidence="6">
    <location>
        <begin position="46"/>
        <end position="73"/>
    </location>
</feature>
<keyword evidence="5 6" id="KW-0472">Membrane</keyword>
<dbReference type="RefSeq" id="WP_034458923.1">
    <property type="nucleotide sequence ID" value="NZ_CADEAH010000003.1"/>
</dbReference>
<evidence type="ECO:0000256" key="2">
    <source>
        <dbReference type="ARBA" id="ARBA00022475"/>
    </source>
</evidence>
<evidence type="ECO:0000256" key="5">
    <source>
        <dbReference type="ARBA" id="ARBA00023136"/>
    </source>
</evidence>
<evidence type="ECO:0000256" key="3">
    <source>
        <dbReference type="ARBA" id="ARBA00022692"/>
    </source>
</evidence>
<accession>A0A067W9E4</accession>
<feature type="transmembrane region" description="Helical" evidence="6">
    <location>
        <begin position="309"/>
        <end position="328"/>
    </location>
</feature>
<dbReference type="Pfam" id="PF03739">
    <property type="entry name" value="LptF_LptG"/>
    <property type="match status" value="1"/>
</dbReference>
<dbReference type="OrthoDB" id="8477889at2"/>
<keyword evidence="4 6" id="KW-1133">Transmembrane helix</keyword>
<organism evidence="7 8">
    <name type="scientific">Bartonella koehlerae C-29</name>
    <dbReference type="NCBI Taxonomy" id="1134510"/>
    <lineage>
        <taxon>Bacteria</taxon>
        <taxon>Pseudomonadati</taxon>
        <taxon>Pseudomonadota</taxon>
        <taxon>Alphaproteobacteria</taxon>
        <taxon>Hyphomicrobiales</taxon>
        <taxon>Bartonellaceae</taxon>
        <taxon>Bartonella</taxon>
    </lineage>
</organism>
<dbReference type="InterPro" id="IPR030922">
    <property type="entry name" value="LptF"/>
</dbReference>
<keyword evidence="8" id="KW-1185">Reference proteome</keyword>
<dbReference type="GO" id="GO:0055085">
    <property type="term" value="P:transmembrane transport"/>
    <property type="evidence" value="ECO:0007669"/>
    <property type="project" value="InterPro"/>
</dbReference>
<evidence type="ECO:0000256" key="1">
    <source>
        <dbReference type="ARBA" id="ARBA00004651"/>
    </source>
</evidence>
<evidence type="ECO:0000256" key="6">
    <source>
        <dbReference type="SAM" id="Phobius"/>
    </source>
</evidence>
<evidence type="ECO:0000256" key="4">
    <source>
        <dbReference type="ARBA" id="ARBA00022989"/>
    </source>
</evidence>
<comment type="subcellular location">
    <subcellularLocation>
        <location evidence="1">Cell membrane</location>
        <topology evidence="1">Multi-pass membrane protein</topology>
    </subcellularLocation>
</comment>
<evidence type="ECO:0000313" key="7">
    <source>
        <dbReference type="EMBL" id="KEC55481.1"/>
    </source>
</evidence>
<dbReference type="STRING" id="1134510.O9A_00761"/>
<dbReference type="InterPro" id="IPR005495">
    <property type="entry name" value="LptG/LptF_permease"/>
</dbReference>